<evidence type="ECO:0000313" key="2">
    <source>
        <dbReference type="EMBL" id="KIJ37712.1"/>
    </source>
</evidence>
<dbReference type="InterPro" id="IPR027417">
    <property type="entry name" value="P-loop_NTPase"/>
</dbReference>
<dbReference type="Proteomes" id="UP000054279">
    <property type="component" value="Unassembled WGS sequence"/>
</dbReference>
<evidence type="ECO:0000313" key="3">
    <source>
        <dbReference type="Proteomes" id="UP000054279"/>
    </source>
</evidence>
<dbReference type="GO" id="GO:0006289">
    <property type="term" value="P:nucleotide-excision repair"/>
    <property type="evidence" value="ECO:0007669"/>
    <property type="project" value="TreeGrafter"/>
</dbReference>
<dbReference type="SMART" id="SM00490">
    <property type="entry name" value="HELICc"/>
    <property type="match status" value="1"/>
</dbReference>
<reference evidence="2 3" key="1">
    <citation type="submission" date="2014-06" db="EMBL/GenBank/DDBJ databases">
        <title>Evolutionary Origins and Diversification of the Mycorrhizal Mutualists.</title>
        <authorList>
            <consortium name="DOE Joint Genome Institute"/>
            <consortium name="Mycorrhizal Genomics Consortium"/>
            <person name="Kohler A."/>
            <person name="Kuo A."/>
            <person name="Nagy L.G."/>
            <person name="Floudas D."/>
            <person name="Copeland A."/>
            <person name="Barry K.W."/>
            <person name="Cichocki N."/>
            <person name="Veneault-Fourrey C."/>
            <person name="LaButti K."/>
            <person name="Lindquist E.A."/>
            <person name="Lipzen A."/>
            <person name="Lundell T."/>
            <person name="Morin E."/>
            <person name="Murat C."/>
            <person name="Riley R."/>
            <person name="Ohm R."/>
            <person name="Sun H."/>
            <person name="Tunlid A."/>
            <person name="Henrissat B."/>
            <person name="Grigoriev I.V."/>
            <person name="Hibbett D.S."/>
            <person name="Martin F."/>
        </authorList>
    </citation>
    <scope>NUCLEOTIDE SEQUENCE [LARGE SCALE GENOMIC DNA]</scope>
    <source>
        <strain evidence="2 3">SS14</strain>
    </source>
</reference>
<dbReference type="Pfam" id="PF22982">
    <property type="entry name" value="WHD_HRQ1"/>
    <property type="match status" value="1"/>
</dbReference>
<evidence type="ECO:0000259" key="1">
    <source>
        <dbReference type="PROSITE" id="PS51194"/>
    </source>
</evidence>
<dbReference type="AlphaFoldDB" id="A0A0C9V838"/>
<dbReference type="GO" id="GO:0005634">
    <property type="term" value="C:nucleus"/>
    <property type="evidence" value="ECO:0007669"/>
    <property type="project" value="TreeGrafter"/>
</dbReference>
<sequence length="363" mass="40952">MKMIRTRLSSEGRTDVLERVMAYRGGYSPQDRRKIEREAFSGNLLGIVATTALELGIDIGVLDAVLMLGFPKGDLASFRQQAGRAGRRSRDSLVVLVADNSPVDRYYIKSPESLFENPTADLLIDLDSKVVLEAHLHCAAHEMPLSSDDEKYFGPLFKEVCHAGLVKDAEGWWHPHPRYLPYPAKHVAIRGIEEDRYAVVDVTKIGQAGGEPRVLEEVEDSRAIFETYEGAVFLHQGQTFLASVVKEVRHDVRMAKVVRTDVSWVTRPRDFTDIDAKRTYRIREIKDSSQRAFYGRVDVKTTVFGYFKVRGSVILDAVDLDTPPFERETTGAWVDIPKGIVQLMRTKGLNPAEGNAKFRRRNT</sequence>
<dbReference type="EMBL" id="KN837167">
    <property type="protein sequence ID" value="KIJ37712.1"/>
    <property type="molecule type" value="Genomic_DNA"/>
</dbReference>
<dbReference type="HOGENOM" id="CLU_000809_4_1_1"/>
<dbReference type="PANTHER" id="PTHR47957:SF3">
    <property type="entry name" value="ATP-DEPENDENT HELICASE HRQ1"/>
    <property type="match status" value="1"/>
</dbReference>
<dbReference type="GO" id="GO:0043138">
    <property type="term" value="F:3'-5' DNA helicase activity"/>
    <property type="evidence" value="ECO:0007669"/>
    <property type="project" value="TreeGrafter"/>
</dbReference>
<dbReference type="Gene3D" id="3.40.50.300">
    <property type="entry name" value="P-loop containing nucleotide triphosphate hydrolases"/>
    <property type="match status" value="1"/>
</dbReference>
<name>A0A0C9V838_SPHS4</name>
<dbReference type="InterPro" id="IPR001650">
    <property type="entry name" value="Helicase_C-like"/>
</dbReference>
<dbReference type="PROSITE" id="PS51194">
    <property type="entry name" value="HELICASE_CTER"/>
    <property type="match status" value="1"/>
</dbReference>
<dbReference type="SUPFAM" id="SSF52540">
    <property type="entry name" value="P-loop containing nucleoside triphosphate hydrolases"/>
    <property type="match status" value="1"/>
</dbReference>
<dbReference type="InterPro" id="IPR055227">
    <property type="entry name" value="HRQ1_WHD"/>
</dbReference>
<dbReference type="OrthoDB" id="18781at2759"/>
<feature type="domain" description="Helicase C-terminal" evidence="1">
    <location>
        <begin position="1"/>
        <end position="127"/>
    </location>
</feature>
<protein>
    <recommendedName>
        <fullName evidence="1">Helicase C-terminal domain-containing protein</fullName>
    </recommendedName>
</protein>
<organism evidence="2 3">
    <name type="scientific">Sphaerobolus stellatus (strain SS14)</name>
    <dbReference type="NCBI Taxonomy" id="990650"/>
    <lineage>
        <taxon>Eukaryota</taxon>
        <taxon>Fungi</taxon>
        <taxon>Dikarya</taxon>
        <taxon>Basidiomycota</taxon>
        <taxon>Agaricomycotina</taxon>
        <taxon>Agaricomycetes</taxon>
        <taxon>Phallomycetidae</taxon>
        <taxon>Geastrales</taxon>
        <taxon>Sphaerobolaceae</taxon>
        <taxon>Sphaerobolus</taxon>
    </lineage>
</organism>
<gene>
    <name evidence="2" type="ORF">M422DRAFT_259812</name>
</gene>
<dbReference type="CDD" id="cd18797">
    <property type="entry name" value="SF2_C_Hrq"/>
    <property type="match status" value="1"/>
</dbReference>
<keyword evidence="3" id="KW-1185">Reference proteome</keyword>
<proteinExistence type="predicted"/>
<dbReference type="GO" id="GO:0036297">
    <property type="term" value="P:interstrand cross-link repair"/>
    <property type="evidence" value="ECO:0007669"/>
    <property type="project" value="TreeGrafter"/>
</dbReference>
<dbReference type="Pfam" id="PF00271">
    <property type="entry name" value="Helicase_C"/>
    <property type="match status" value="1"/>
</dbReference>
<accession>A0A0C9V838</accession>
<dbReference type="PANTHER" id="PTHR47957">
    <property type="entry name" value="ATP-DEPENDENT HELICASE HRQ1"/>
    <property type="match status" value="1"/>
</dbReference>